<dbReference type="Pfam" id="PF13472">
    <property type="entry name" value="Lipase_GDSL_2"/>
    <property type="match status" value="1"/>
</dbReference>
<dbReference type="Proteomes" id="UP000015354">
    <property type="component" value="Unassembled WGS sequence"/>
</dbReference>
<dbReference type="InterPro" id="IPR036514">
    <property type="entry name" value="SGNH_hydro_sf"/>
</dbReference>
<dbReference type="Gene3D" id="3.40.50.1110">
    <property type="entry name" value="SGNH hydrolase"/>
    <property type="match status" value="1"/>
</dbReference>
<dbReference type="EMBL" id="ATMH01002077">
    <property type="protein sequence ID" value="EPY33689.1"/>
    <property type="molecule type" value="Genomic_DNA"/>
</dbReference>
<comment type="caution">
    <text evidence="2">The sequence shown here is derived from an EMBL/GenBank/DDBJ whole genome shotgun (WGS) entry which is preliminary data.</text>
</comment>
<evidence type="ECO:0000259" key="1">
    <source>
        <dbReference type="Pfam" id="PF13472"/>
    </source>
</evidence>
<dbReference type="InterPro" id="IPR013830">
    <property type="entry name" value="SGNH_hydro"/>
</dbReference>
<name>S9UY80_9TRYP</name>
<proteinExistence type="predicted"/>
<dbReference type="PANTHER" id="PTHR14209:SF19">
    <property type="entry name" value="ISOAMYL ACETATE-HYDROLYZING ESTERASE 1 HOMOLOG"/>
    <property type="match status" value="1"/>
</dbReference>
<evidence type="ECO:0000313" key="2">
    <source>
        <dbReference type="EMBL" id="EPY33689.1"/>
    </source>
</evidence>
<dbReference type="PANTHER" id="PTHR14209">
    <property type="entry name" value="ISOAMYL ACETATE-HYDROLYZING ESTERASE 1"/>
    <property type="match status" value="1"/>
</dbReference>
<organism evidence="2 3">
    <name type="scientific">Strigomonas culicis</name>
    <dbReference type="NCBI Taxonomy" id="28005"/>
    <lineage>
        <taxon>Eukaryota</taxon>
        <taxon>Discoba</taxon>
        <taxon>Euglenozoa</taxon>
        <taxon>Kinetoplastea</taxon>
        <taxon>Metakinetoplastina</taxon>
        <taxon>Trypanosomatida</taxon>
        <taxon>Trypanosomatidae</taxon>
        <taxon>Strigomonadinae</taxon>
        <taxon>Strigomonas</taxon>
    </lineage>
</organism>
<dbReference type="AlphaFoldDB" id="S9UY80"/>
<evidence type="ECO:0000313" key="3">
    <source>
        <dbReference type="Proteomes" id="UP000015354"/>
    </source>
</evidence>
<protein>
    <submittedName>
        <fullName evidence="2">Esterase</fullName>
    </submittedName>
</protein>
<dbReference type="InterPro" id="IPR045136">
    <property type="entry name" value="Iah1-like"/>
</dbReference>
<reference evidence="2 3" key="1">
    <citation type="journal article" date="2013" name="PLoS ONE">
        <title>Predicting the Proteins of Angomonas deanei, Strigomonas culicis and Their Respective Endosymbionts Reveals New Aspects of the Trypanosomatidae Family.</title>
        <authorList>
            <person name="Motta M.C."/>
            <person name="Martins A.C."/>
            <person name="de Souza S.S."/>
            <person name="Catta-Preta C.M."/>
            <person name="Silva R."/>
            <person name="Klein C.C."/>
            <person name="de Almeida L.G."/>
            <person name="de Lima Cunha O."/>
            <person name="Ciapina L.P."/>
            <person name="Brocchi M."/>
            <person name="Colabardini A.C."/>
            <person name="de Araujo Lima B."/>
            <person name="Machado C.R."/>
            <person name="de Almeida Soares C.M."/>
            <person name="Probst C.M."/>
            <person name="de Menezes C.B."/>
            <person name="Thompson C.E."/>
            <person name="Bartholomeu D.C."/>
            <person name="Gradia D.F."/>
            <person name="Pavoni D.P."/>
            <person name="Grisard E.C."/>
            <person name="Fantinatti-Garboggini F."/>
            <person name="Marchini F.K."/>
            <person name="Rodrigues-Luiz G.F."/>
            <person name="Wagner G."/>
            <person name="Goldman G.H."/>
            <person name="Fietto J.L."/>
            <person name="Elias M.C."/>
            <person name="Goldman M.H."/>
            <person name="Sagot M.F."/>
            <person name="Pereira M."/>
            <person name="Stoco P.H."/>
            <person name="de Mendonca-Neto R.P."/>
            <person name="Teixeira S.M."/>
            <person name="Maciel T.E."/>
            <person name="de Oliveira Mendes T.A."/>
            <person name="Urmenyi T.P."/>
            <person name="de Souza W."/>
            <person name="Schenkman S."/>
            <person name="de Vasconcelos A.T."/>
        </authorList>
    </citation>
    <scope>NUCLEOTIDE SEQUENCE [LARGE SCALE GENOMIC DNA]</scope>
</reference>
<gene>
    <name evidence="2" type="ORF">STCU_02077</name>
</gene>
<feature type="domain" description="SGNH hydrolase-type esterase" evidence="1">
    <location>
        <begin position="147"/>
        <end position="357"/>
    </location>
</feature>
<keyword evidence="3" id="KW-1185">Reference proteome</keyword>
<accession>S9UY80</accession>
<dbReference type="SUPFAM" id="SSF52266">
    <property type="entry name" value="SGNH hydrolase"/>
    <property type="match status" value="1"/>
</dbReference>
<sequence length="398" mass="44529">MLVVPRREKRLFLFCSFTHTHTSHISARVLFRYHDSLFFSSFALSLSLSMFSVDKGCKAPPLEDLLFIHFPPRSSLAPRSHPHSFPKATVTLYIHSLTLFFPSFCLFFNPCRLHFHPLFLDFHLRVAPLSSPHPPPSTSPSMQSILLLGDSLTEQGFRSNWASRLAEHYVRRAHIINSGLSGYNSRWVLDILRDPARKSYLIPPHLPAPPLFVTLLLGSNDMCTNEWQPVPIDEYQRNMAAIIQLVRDEVRPQGGIFVMTPPPVDELAWGAARRPDRTLADVRRYRAALLEVVAAAQADAAQATPGNEVVLVDLHTAVLRFGDAGATDGATAEVTYDKHAPWTRLLVDGLHFNDAGGALMVATLLDAVRKSPQADRIVADKVPMPFPLWQEMFGLAPY</sequence>
<dbReference type="OrthoDB" id="257033at2759"/>